<dbReference type="eggNOG" id="ENOG5030UZ1">
    <property type="taxonomic scope" value="Bacteria"/>
</dbReference>
<dbReference type="AlphaFoldDB" id="G4RCW0"/>
<evidence type="ECO:0000313" key="2">
    <source>
        <dbReference type="Proteomes" id="UP000008850"/>
    </source>
</evidence>
<dbReference type="HOGENOM" id="CLU_113617_0_0_5"/>
<protein>
    <submittedName>
        <fullName evidence="1">Uncharacterized protein</fullName>
    </submittedName>
</protein>
<proteinExistence type="predicted"/>
<dbReference type="EMBL" id="CP003075">
    <property type="protein sequence ID" value="AEQ52743.1"/>
    <property type="molecule type" value="Genomic_DNA"/>
</dbReference>
<keyword evidence="2" id="KW-1185">Reference proteome</keyword>
<evidence type="ECO:0000313" key="1">
    <source>
        <dbReference type="EMBL" id="AEQ52743.1"/>
    </source>
</evidence>
<sequence length="204" mass="22286">MFNEALPDMPTRIIAMKMLLAALALVWIGATPVMAQAISEYTEYDLDADCNLIDRAPDNEGEWADFVCTGHAGYPFVLRSSDGRDSVTYGFATESGMATFAPFNYANETVEWRVRIDRNTERPVAAIQRWFVADEMGEWTRQLLVVSKVGQPDGGGACAMAYVAATEGANARARQLADDLVDGFECGSTAPTIEDGVREIVGER</sequence>
<gene>
    <name evidence="1" type="ordered locus">KKY_2737</name>
</gene>
<organism evidence="1 2">
    <name type="scientific">Pelagibacterium halotolerans (strain DSM 22347 / JCM 15775 / CGMCC 1.7692 / B2)</name>
    <dbReference type="NCBI Taxonomy" id="1082931"/>
    <lineage>
        <taxon>Bacteria</taxon>
        <taxon>Pseudomonadati</taxon>
        <taxon>Pseudomonadota</taxon>
        <taxon>Alphaproteobacteria</taxon>
        <taxon>Hyphomicrobiales</taxon>
        <taxon>Devosiaceae</taxon>
        <taxon>Pelagibacterium</taxon>
    </lineage>
</organism>
<name>G4RCW0_PELHB</name>
<dbReference type="KEGG" id="phl:KKY_2737"/>
<reference evidence="1 2" key="1">
    <citation type="journal article" date="2012" name="J. Bacteriol.">
        <title>Complete genome sequence of Pelagibacterium halotolerans B2T.</title>
        <authorList>
            <person name="Huo Y.Y."/>
            <person name="Cheng H."/>
            <person name="Han X.F."/>
            <person name="Jiang X.W."/>
            <person name="Sun C."/>
            <person name="Zhang X.Q."/>
            <person name="Zhu X.F."/>
            <person name="Liu Y.F."/>
            <person name="Li P.F."/>
            <person name="Ni P.X."/>
            <person name="Wu M."/>
        </authorList>
    </citation>
    <scope>NUCLEOTIDE SEQUENCE [LARGE SCALE GENOMIC DNA]</scope>
    <source>
        <strain evidence="2">DSM 22347 / JCM 15775 / CGMCC 1.7692 / B2</strain>
    </source>
</reference>
<dbReference type="STRING" id="1082931.KKY_2737"/>
<accession>G4RCW0</accession>
<dbReference type="Proteomes" id="UP000008850">
    <property type="component" value="Chromosome"/>
</dbReference>